<reference evidence="3 4" key="1">
    <citation type="submission" date="2019-03" db="EMBL/GenBank/DDBJ databases">
        <title>Lake Tanganyika Metagenome-Assembled Genomes (MAGs).</title>
        <authorList>
            <person name="Tran P."/>
        </authorList>
    </citation>
    <scope>NUCLEOTIDE SEQUENCE [LARGE SCALE GENOMIC DNA]</scope>
    <source>
        <strain evidence="3">K_DeepCast_65m_m2_236</strain>
    </source>
</reference>
<accession>A0A937X2F0</accession>
<dbReference type="PROSITE" id="PS50935">
    <property type="entry name" value="SSB"/>
    <property type="match status" value="1"/>
</dbReference>
<keyword evidence="1 3" id="KW-0238">DNA-binding</keyword>
<organism evidence="3 4">
    <name type="scientific">Candidatus Tanganyikabacteria bacterium</name>
    <dbReference type="NCBI Taxonomy" id="2961651"/>
    <lineage>
        <taxon>Bacteria</taxon>
        <taxon>Bacillati</taxon>
        <taxon>Candidatus Sericytochromatia</taxon>
        <taxon>Candidatus Tanganyikabacteria</taxon>
    </lineage>
</organism>
<proteinExistence type="predicted"/>
<dbReference type="InterPro" id="IPR000424">
    <property type="entry name" value="Primosome_PriB/ssb"/>
</dbReference>
<feature type="region of interest" description="Disordered" evidence="2">
    <location>
        <begin position="106"/>
        <end position="157"/>
    </location>
</feature>
<evidence type="ECO:0000256" key="1">
    <source>
        <dbReference type="PROSITE-ProRule" id="PRU00252"/>
    </source>
</evidence>
<evidence type="ECO:0000256" key="2">
    <source>
        <dbReference type="SAM" id="MobiDB-lite"/>
    </source>
</evidence>
<feature type="compositionally biased region" description="Pro residues" evidence="2">
    <location>
        <begin position="111"/>
        <end position="121"/>
    </location>
</feature>
<comment type="caution">
    <text evidence="3">The sequence shown here is derived from an EMBL/GenBank/DDBJ whole genome shotgun (WGS) entry which is preliminary data.</text>
</comment>
<dbReference type="Proteomes" id="UP000703893">
    <property type="component" value="Unassembled WGS sequence"/>
</dbReference>
<evidence type="ECO:0000313" key="3">
    <source>
        <dbReference type="EMBL" id="MBM3274643.1"/>
    </source>
</evidence>
<sequence>MNLAVVSGKIIKKALFKRSNGKNGLRFSIENIVVVPWGGERVQMKSVVYCSAFGPIAKGIWQGFNVGDRIFVTGRIEWIPSGAVKSEDEKHTYGVQSVVVSNAVAMRGDPPTQPTWPPGPTPHFDSASPTPHPPGVYKPTGVAPELGGPPTPRERPS</sequence>
<dbReference type="EMBL" id="VGJX01000280">
    <property type="protein sequence ID" value="MBM3274643.1"/>
    <property type="molecule type" value="Genomic_DNA"/>
</dbReference>
<dbReference type="AlphaFoldDB" id="A0A937X2F0"/>
<gene>
    <name evidence="3" type="ORF">FJZ00_05800</name>
</gene>
<name>A0A937X2F0_9BACT</name>
<protein>
    <submittedName>
        <fullName evidence="3">Single-stranded DNA-binding protein</fullName>
    </submittedName>
</protein>
<evidence type="ECO:0000313" key="4">
    <source>
        <dbReference type="Proteomes" id="UP000703893"/>
    </source>
</evidence>
<dbReference type="GO" id="GO:0003697">
    <property type="term" value="F:single-stranded DNA binding"/>
    <property type="evidence" value="ECO:0007669"/>
    <property type="project" value="InterPro"/>
</dbReference>